<sequence>MILVSEKVKNTFCYTEDYGGDSILNKTLTEQYSISMWVRSMGIVILCVLLILSTLWFEQPPAPKGEDAPKLQFSAARAFKHVQAIAQKPHPSGTDENAKVRAYLVEQMKLLGLQPSVKTYPWTGIVKGATESLELHNIIGIHKGTKPGKALMLLAHYDSTPFGPGANDDAVGVATLLETARVLQSSLPLERDIWFVLSDGEEKGLLGAELFWLDEKLREEIGLVLNFEARGSKGSSLMFQTSKDNGALISGFASFAVSPVSSSMLGEIYRMMPNDTDLTVSLQAGIPGLNFGYIGGWDKYHTAQDAPENVSLATLQHHGENALAAAKRFGSMDLEQLIEPEHVYFNWFTILLHYPDAWTVPMSVLIGVGWLLAIAVLLKKRAIALKGMANSFLIILGSVILSVILSYLLFVGGVYIGNLIAGMQLNLASIPASVNLAFVLAALFVHLLITRLTRHVVNGLEMMLTGMLFYFLLLIAAIGLFPGASYLFLLPLLIHGIVISFILFKPNPAASIYHSGIHFVLAIAPLTLTTSLLHLLYTGMPLFINLFSSVLCVLICTLLQPLMTNLIVIRSSQAAHNMKGK</sequence>
<organism evidence="3 4">
    <name type="scientific">Paenibacillus alvei</name>
    <name type="common">Bacillus alvei</name>
    <dbReference type="NCBI Taxonomy" id="44250"/>
    <lineage>
        <taxon>Bacteria</taxon>
        <taxon>Bacillati</taxon>
        <taxon>Bacillota</taxon>
        <taxon>Bacilli</taxon>
        <taxon>Bacillales</taxon>
        <taxon>Paenibacillaceae</taxon>
        <taxon>Paenibacillus</taxon>
    </lineage>
</organism>
<dbReference type="InterPro" id="IPR045175">
    <property type="entry name" value="M28_fam"/>
</dbReference>
<feature type="domain" description="Peptidase M28" evidence="2">
    <location>
        <begin position="137"/>
        <end position="325"/>
    </location>
</feature>
<evidence type="ECO:0000256" key="1">
    <source>
        <dbReference type="SAM" id="Phobius"/>
    </source>
</evidence>
<accession>A0AAP7A112</accession>
<protein>
    <submittedName>
        <fullName evidence="3">M28 family peptidase</fullName>
    </submittedName>
</protein>
<dbReference type="GO" id="GO:0008235">
    <property type="term" value="F:metalloexopeptidase activity"/>
    <property type="evidence" value="ECO:0007669"/>
    <property type="project" value="InterPro"/>
</dbReference>
<name>A0AAP7A112_PAEAL</name>
<keyword evidence="1" id="KW-1133">Transmembrane helix</keyword>
<evidence type="ECO:0000313" key="4">
    <source>
        <dbReference type="Proteomes" id="UP000552038"/>
    </source>
</evidence>
<comment type="caution">
    <text evidence="3">The sequence shown here is derived from an EMBL/GenBank/DDBJ whole genome shotgun (WGS) entry which is preliminary data.</text>
</comment>
<feature type="transmembrane region" description="Helical" evidence="1">
    <location>
        <begin position="36"/>
        <end position="57"/>
    </location>
</feature>
<dbReference type="PANTHER" id="PTHR12147">
    <property type="entry name" value="METALLOPEPTIDASE M28 FAMILY MEMBER"/>
    <property type="match status" value="1"/>
</dbReference>
<dbReference type="SUPFAM" id="SSF53187">
    <property type="entry name" value="Zn-dependent exopeptidases"/>
    <property type="match status" value="1"/>
</dbReference>
<dbReference type="Pfam" id="PF04389">
    <property type="entry name" value="Peptidase_M28"/>
    <property type="match status" value="1"/>
</dbReference>
<keyword evidence="1" id="KW-0812">Transmembrane</keyword>
<dbReference type="PANTHER" id="PTHR12147:SF26">
    <property type="entry name" value="PEPTIDASE M28 DOMAIN-CONTAINING PROTEIN"/>
    <property type="match status" value="1"/>
</dbReference>
<dbReference type="Proteomes" id="UP000552038">
    <property type="component" value="Unassembled WGS sequence"/>
</dbReference>
<dbReference type="AlphaFoldDB" id="A0AAP7A112"/>
<feature type="transmembrane region" description="Helical" evidence="1">
    <location>
        <begin position="516"/>
        <end position="537"/>
    </location>
</feature>
<evidence type="ECO:0000313" key="3">
    <source>
        <dbReference type="EMBL" id="NOJ71371.1"/>
    </source>
</evidence>
<reference evidence="3 4" key="1">
    <citation type="submission" date="2020-05" db="EMBL/GenBank/DDBJ databases">
        <title>Whole genome sequencing and identification of novel metabolites from Paenibacillus alvei strain JR949.</title>
        <authorList>
            <person name="Rajendhran J."/>
            <person name="Sree Pranav P."/>
            <person name="Mahalakshmi B."/>
            <person name="Karthikeyan R."/>
        </authorList>
    </citation>
    <scope>NUCLEOTIDE SEQUENCE [LARGE SCALE GENOMIC DNA]</scope>
    <source>
        <strain evidence="3 4">JR949</strain>
    </source>
</reference>
<dbReference type="Gene3D" id="3.40.630.10">
    <property type="entry name" value="Zn peptidases"/>
    <property type="match status" value="1"/>
</dbReference>
<dbReference type="EMBL" id="JABFOR010000013">
    <property type="protein sequence ID" value="NOJ71371.1"/>
    <property type="molecule type" value="Genomic_DNA"/>
</dbReference>
<dbReference type="GO" id="GO:0006508">
    <property type="term" value="P:proteolysis"/>
    <property type="evidence" value="ECO:0007669"/>
    <property type="project" value="InterPro"/>
</dbReference>
<gene>
    <name evidence="3" type="ORF">HMI46_12465</name>
</gene>
<feature type="transmembrane region" description="Helical" evidence="1">
    <location>
        <begin position="462"/>
        <end position="480"/>
    </location>
</feature>
<keyword evidence="1" id="KW-0472">Membrane</keyword>
<feature type="transmembrane region" description="Helical" evidence="1">
    <location>
        <begin position="486"/>
        <end position="504"/>
    </location>
</feature>
<feature type="transmembrane region" description="Helical" evidence="1">
    <location>
        <begin position="390"/>
        <end position="416"/>
    </location>
</feature>
<evidence type="ECO:0000259" key="2">
    <source>
        <dbReference type="Pfam" id="PF04389"/>
    </source>
</evidence>
<feature type="transmembrane region" description="Helical" evidence="1">
    <location>
        <begin position="358"/>
        <end position="378"/>
    </location>
</feature>
<feature type="transmembrane region" description="Helical" evidence="1">
    <location>
        <begin position="428"/>
        <end position="450"/>
    </location>
</feature>
<feature type="transmembrane region" description="Helical" evidence="1">
    <location>
        <begin position="543"/>
        <end position="569"/>
    </location>
</feature>
<proteinExistence type="predicted"/>
<dbReference type="InterPro" id="IPR007484">
    <property type="entry name" value="Peptidase_M28"/>
</dbReference>